<dbReference type="InterPro" id="IPR000639">
    <property type="entry name" value="Epox_hydrolase-like"/>
</dbReference>
<dbReference type="STRING" id="667676.SAMN05192539_103543"/>
<evidence type="ECO:0000259" key="2">
    <source>
        <dbReference type="Pfam" id="PF12697"/>
    </source>
</evidence>
<dbReference type="EMBL" id="FNYE01000035">
    <property type="protein sequence ID" value="SEK05539.1"/>
    <property type="molecule type" value="Genomic_DNA"/>
</dbReference>
<keyword evidence="1" id="KW-0378">Hydrolase</keyword>
<dbReference type="PANTHER" id="PTHR43329">
    <property type="entry name" value="EPOXIDE HYDROLASE"/>
    <property type="match status" value="1"/>
</dbReference>
<dbReference type="InterPro" id="IPR019587">
    <property type="entry name" value="Polyketide_cyclase/dehydratase"/>
</dbReference>
<gene>
    <name evidence="3" type="ORF">SAMN05192539_103543</name>
</gene>
<dbReference type="Proteomes" id="UP000198866">
    <property type="component" value="Unassembled WGS sequence"/>
</dbReference>
<evidence type="ECO:0000313" key="3">
    <source>
        <dbReference type="EMBL" id="SEK05539.1"/>
    </source>
</evidence>
<dbReference type="InterPro" id="IPR000073">
    <property type="entry name" value="AB_hydrolase_1"/>
</dbReference>
<dbReference type="RefSeq" id="WP_177200546.1">
    <property type="nucleotide sequence ID" value="NZ_FNYE01000035.1"/>
</dbReference>
<evidence type="ECO:0000256" key="1">
    <source>
        <dbReference type="ARBA" id="ARBA00022801"/>
    </source>
</evidence>
<accession>A0A1H7DUU0</accession>
<dbReference type="SUPFAM" id="SSF53474">
    <property type="entry name" value="alpha/beta-Hydrolases"/>
    <property type="match status" value="1"/>
</dbReference>
<reference evidence="4" key="1">
    <citation type="submission" date="2016-10" db="EMBL/GenBank/DDBJ databases">
        <authorList>
            <person name="Varghese N."/>
            <person name="Submissions S."/>
        </authorList>
    </citation>
    <scope>NUCLEOTIDE SEQUENCE [LARGE SCALE GENOMIC DNA]</scope>
    <source>
        <strain evidence="4">LMG 26031</strain>
    </source>
</reference>
<dbReference type="PRINTS" id="PR00412">
    <property type="entry name" value="EPOXHYDRLASE"/>
</dbReference>
<dbReference type="SUPFAM" id="SSF55961">
    <property type="entry name" value="Bet v1-like"/>
    <property type="match status" value="1"/>
</dbReference>
<evidence type="ECO:0000313" key="4">
    <source>
        <dbReference type="Proteomes" id="UP000198866"/>
    </source>
</evidence>
<dbReference type="GO" id="GO:0016787">
    <property type="term" value="F:hydrolase activity"/>
    <property type="evidence" value="ECO:0007669"/>
    <property type="project" value="UniProtKB-KW"/>
</dbReference>
<organism evidence="3 4">
    <name type="scientific">Paraburkholderia diazotrophica</name>
    <dbReference type="NCBI Taxonomy" id="667676"/>
    <lineage>
        <taxon>Bacteria</taxon>
        <taxon>Pseudomonadati</taxon>
        <taxon>Pseudomonadota</taxon>
        <taxon>Betaproteobacteria</taxon>
        <taxon>Burkholderiales</taxon>
        <taxon>Burkholderiaceae</taxon>
        <taxon>Paraburkholderia</taxon>
    </lineage>
</organism>
<dbReference type="Pfam" id="PF12697">
    <property type="entry name" value="Abhydrolase_6"/>
    <property type="match status" value="1"/>
</dbReference>
<name>A0A1H7DUU0_9BURK</name>
<sequence>MARVIETRLIAQAPDALWREIGRFGAVGLWHPMLSRVESEGEHEGGLRMAEGKDGSRQIERLVKTDSERHFYRYRMEFTPMPVRDYVAEFRIDANADGTSTVVWSAEFAPLSDDEGTTNVISGFLNAGLDNIATLYGNAPIADQGRTRTTQRNFFTCRTKELEVAYEVSGPADGRPLVLVHGWPDDVTCWDKTIARLGDRDLRIYAPYLRGSGPTRFLADSTMRSGAIAALTLDLTEFLDVLDLKNVVLAGYDWGARAAYGVAALFPDRLTGIVAAAAGYATAIPPAEMPYELAHAYWYEWYVATTYGHRAYRDDRERLCRYLWESWSPAWPDRDTEFDAMAGSLNNPDWADISLHAYRQRWHDAAGANGHEEVERRLAESPTIRIRTIMLQGAEDGDNMPVTSENKERYFSGGYERRLLPGVGHFVPREAPDDFADAICAVAKR</sequence>
<dbReference type="CDD" id="cd07821">
    <property type="entry name" value="PYR_PYL_RCAR_like"/>
    <property type="match status" value="1"/>
</dbReference>
<dbReference type="InterPro" id="IPR023393">
    <property type="entry name" value="START-like_dom_sf"/>
</dbReference>
<dbReference type="InterPro" id="IPR029058">
    <property type="entry name" value="AB_hydrolase_fold"/>
</dbReference>
<dbReference type="Gene3D" id="3.30.530.20">
    <property type="match status" value="1"/>
</dbReference>
<keyword evidence="4" id="KW-1185">Reference proteome</keyword>
<protein>
    <submittedName>
        <fullName evidence="3">Pimeloyl-ACP methyl ester carboxylesterase</fullName>
    </submittedName>
</protein>
<dbReference type="AlphaFoldDB" id="A0A1H7DUU0"/>
<proteinExistence type="predicted"/>
<dbReference type="Gene3D" id="3.40.50.1820">
    <property type="entry name" value="alpha/beta hydrolase"/>
    <property type="match status" value="1"/>
</dbReference>
<dbReference type="Pfam" id="PF10604">
    <property type="entry name" value="Polyketide_cyc2"/>
    <property type="match status" value="1"/>
</dbReference>
<feature type="domain" description="AB hydrolase-1" evidence="2">
    <location>
        <begin position="177"/>
        <end position="438"/>
    </location>
</feature>